<keyword evidence="1" id="KW-0812">Transmembrane</keyword>
<protein>
    <submittedName>
        <fullName evidence="2">Uncharacterized protein</fullName>
    </submittedName>
</protein>
<feature type="transmembrane region" description="Helical" evidence="1">
    <location>
        <begin position="16"/>
        <end position="37"/>
    </location>
</feature>
<keyword evidence="3" id="KW-1185">Reference proteome</keyword>
<dbReference type="Proteomes" id="UP000006069">
    <property type="component" value="Unassembled WGS sequence"/>
</dbReference>
<dbReference type="EMBL" id="ADMD01000007">
    <property type="protein sequence ID" value="EJZ83629.1"/>
    <property type="molecule type" value="Genomic_DNA"/>
</dbReference>
<evidence type="ECO:0000256" key="1">
    <source>
        <dbReference type="SAM" id="Phobius"/>
    </source>
</evidence>
<dbReference type="RefSeq" id="WP_009139348.1">
    <property type="nucleotide sequence ID" value="NZ_JH815198.1"/>
</dbReference>
<comment type="caution">
    <text evidence="2">The sequence shown here is derived from an EMBL/GenBank/DDBJ whole genome shotgun (WGS) entry which is preliminary data.</text>
</comment>
<organism evidence="2 3">
    <name type="scientific">Slackia piriformis YIT 12062</name>
    <dbReference type="NCBI Taxonomy" id="742818"/>
    <lineage>
        <taxon>Bacteria</taxon>
        <taxon>Bacillati</taxon>
        <taxon>Actinomycetota</taxon>
        <taxon>Coriobacteriia</taxon>
        <taxon>Eggerthellales</taxon>
        <taxon>Eggerthellaceae</taxon>
        <taxon>Slackia</taxon>
    </lineage>
</organism>
<proteinExistence type="predicted"/>
<feature type="transmembrane region" description="Helical" evidence="1">
    <location>
        <begin position="155"/>
        <end position="174"/>
    </location>
</feature>
<reference evidence="2 3" key="1">
    <citation type="submission" date="2012-08" db="EMBL/GenBank/DDBJ databases">
        <title>The Genome Sequence of Slackia piriformis YIT 12062.</title>
        <authorList>
            <consortium name="The Broad Institute Genome Sequencing Platform"/>
            <person name="Earl A."/>
            <person name="Ward D."/>
            <person name="Feldgarden M."/>
            <person name="Gevers D."/>
            <person name="Morotomi M."/>
            <person name="Walker B."/>
            <person name="Young S.K."/>
            <person name="Zeng Q."/>
            <person name="Gargeya S."/>
            <person name="Fitzgerald M."/>
            <person name="Haas B."/>
            <person name="Abouelleil A."/>
            <person name="Alvarado L."/>
            <person name="Arachchi H.M."/>
            <person name="Berlin A.M."/>
            <person name="Chapman S.B."/>
            <person name="Goldberg J."/>
            <person name="Griggs A."/>
            <person name="Gujja S."/>
            <person name="Hansen M."/>
            <person name="Howarth C."/>
            <person name="Imamovic A."/>
            <person name="Larimer J."/>
            <person name="McCowen C."/>
            <person name="Montmayeur A."/>
            <person name="Murphy C."/>
            <person name="Neiman D."/>
            <person name="Pearson M."/>
            <person name="Priest M."/>
            <person name="Roberts A."/>
            <person name="Saif S."/>
            <person name="Shea T."/>
            <person name="Sisk P."/>
            <person name="Sykes S."/>
            <person name="Wortman J."/>
            <person name="Nusbaum C."/>
            <person name="Birren B."/>
        </authorList>
    </citation>
    <scope>NUCLEOTIDE SEQUENCE [LARGE SCALE GENOMIC DNA]</scope>
    <source>
        <strain evidence="2 3">YIT 12062</strain>
    </source>
</reference>
<dbReference type="HOGENOM" id="CLU_109253_0_0_11"/>
<dbReference type="AlphaFoldDB" id="K0YW10"/>
<feature type="transmembrane region" description="Helical" evidence="1">
    <location>
        <begin position="117"/>
        <end position="135"/>
    </location>
</feature>
<accession>K0YW10</accession>
<dbReference type="eggNOG" id="ENOG50308ZT">
    <property type="taxonomic scope" value="Bacteria"/>
</dbReference>
<evidence type="ECO:0000313" key="3">
    <source>
        <dbReference type="Proteomes" id="UP000006069"/>
    </source>
</evidence>
<keyword evidence="1" id="KW-1133">Transmembrane helix</keyword>
<gene>
    <name evidence="2" type="ORF">HMPREF9451_01149</name>
</gene>
<evidence type="ECO:0000313" key="2">
    <source>
        <dbReference type="EMBL" id="EJZ83629.1"/>
    </source>
</evidence>
<dbReference type="InParanoid" id="K0YW10"/>
<name>K0YW10_9ACTN</name>
<feature type="transmembrane region" description="Helical" evidence="1">
    <location>
        <begin position="89"/>
        <end position="110"/>
    </location>
</feature>
<dbReference type="PATRIC" id="fig|742818.3.peg.1207"/>
<dbReference type="OrthoDB" id="3239487at2"/>
<sequence length="188" mass="20457">MVSVASDKNRGITDKLPWIVSALGAFLLVVAFFLPYATGTDEYKERIAANIDGVSIESIGMTNADAADASMMEYTRVYMSAEMLGASEFYLIYVPLMAGLFVCALLALLFSVLRKPIPVMVFSVFTLGLSLLINWDFEDRGVVPSSLYDWGVAKWVYIAAAAIAIAGAVWLLIVKVKEKRALKAGGVR</sequence>
<keyword evidence="1" id="KW-0472">Membrane</keyword>